<reference evidence="2" key="1">
    <citation type="journal article" date="2020" name="mSystems">
        <title>Genome- and Community-Level Interaction Insights into Carbon Utilization and Element Cycling Functions of Hydrothermarchaeota in Hydrothermal Sediment.</title>
        <authorList>
            <person name="Zhou Z."/>
            <person name="Liu Y."/>
            <person name="Xu W."/>
            <person name="Pan J."/>
            <person name="Luo Z.H."/>
            <person name="Li M."/>
        </authorList>
    </citation>
    <scope>NUCLEOTIDE SEQUENCE [LARGE SCALE GENOMIC DNA]</scope>
    <source>
        <strain evidence="2">SpSt-381</strain>
    </source>
</reference>
<accession>A0A832MK29</accession>
<dbReference type="PANTHER" id="PTHR32309:SF13">
    <property type="entry name" value="FERRIC ENTEROBACTIN TRANSPORT PROTEIN FEPE"/>
    <property type="match status" value="1"/>
</dbReference>
<dbReference type="InterPro" id="IPR050445">
    <property type="entry name" value="Bact_polysacc_biosynth/exp"/>
</dbReference>
<protein>
    <recommendedName>
        <fullName evidence="3">Polysaccharide chain length determinant N-terminal domain-containing protein</fullName>
    </recommendedName>
</protein>
<evidence type="ECO:0000256" key="1">
    <source>
        <dbReference type="SAM" id="Phobius"/>
    </source>
</evidence>
<keyword evidence="1" id="KW-1133">Transmembrane helix</keyword>
<feature type="transmembrane region" description="Helical" evidence="1">
    <location>
        <begin position="27"/>
        <end position="45"/>
    </location>
</feature>
<evidence type="ECO:0000313" key="2">
    <source>
        <dbReference type="EMBL" id="HGZ43415.1"/>
    </source>
</evidence>
<keyword evidence="1" id="KW-0472">Membrane</keyword>
<dbReference type="PANTHER" id="PTHR32309">
    <property type="entry name" value="TYROSINE-PROTEIN KINASE"/>
    <property type="match status" value="1"/>
</dbReference>
<proteinExistence type="predicted"/>
<comment type="caution">
    <text evidence="2">The sequence shown here is derived from an EMBL/GenBank/DDBJ whole genome shotgun (WGS) entry which is preliminary data.</text>
</comment>
<organism evidence="2">
    <name type="scientific">Eiseniibacteriota bacterium</name>
    <dbReference type="NCBI Taxonomy" id="2212470"/>
    <lineage>
        <taxon>Bacteria</taxon>
        <taxon>Candidatus Eiseniibacteriota</taxon>
    </lineage>
</organism>
<dbReference type="GO" id="GO:0005886">
    <property type="term" value="C:plasma membrane"/>
    <property type="evidence" value="ECO:0007669"/>
    <property type="project" value="TreeGrafter"/>
</dbReference>
<dbReference type="GO" id="GO:0004713">
    <property type="term" value="F:protein tyrosine kinase activity"/>
    <property type="evidence" value="ECO:0007669"/>
    <property type="project" value="TreeGrafter"/>
</dbReference>
<evidence type="ECO:0008006" key="3">
    <source>
        <dbReference type="Google" id="ProtNLM"/>
    </source>
</evidence>
<dbReference type="AlphaFoldDB" id="A0A832MK29"/>
<gene>
    <name evidence="2" type="ORF">ENR23_08325</name>
</gene>
<name>A0A832MK29_UNCEI</name>
<keyword evidence="1" id="KW-0812">Transmembrane</keyword>
<dbReference type="EMBL" id="DSQF01000017">
    <property type="protein sequence ID" value="HGZ43415.1"/>
    <property type="molecule type" value="Genomic_DNA"/>
</dbReference>
<sequence length="456" mass="50988">MNTSIPAPASRQATAREFLAIVFRRRWVILGLFAATTLTVVALTLQQKAEYMSVGRVLVKRGEQESMLTPTRRVVGQWEEDLGSEVQLVKSHPVLERARELLRAEAGPGRPATPVDGARVDAEVVGKSTVLAIAYVDPDSATARRVCDAVIRAYLEFRQRDLSLTYPRAFFEEEIARVQGELDRWVEARRQFSNSEELVNVVEQQRALIGHLAGLEIRRSEAAADLAEARSLQQQLERLSADPNIDLPTFSQLYSNESALVDLKRRVTEQEAIVAQRRERYRDESPEVANALATLESLRAMLRREVEARIKISGSKVATLEARVAVFDREIAATRAELERMPDRETRIANMDRRISLLRDRLEQIVEKSDQARVVERTSMSNSLYLLAPAGAAVPTRTRDYVRLALAPAFSLVVGIGLAFFLDGLDLTVRTAGHAEEAADLPVLAAVNERRRTATR</sequence>